<dbReference type="InParanoid" id="A0A067MTC9"/>
<evidence type="ECO:0000256" key="1">
    <source>
        <dbReference type="SAM" id="MobiDB-lite"/>
    </source>
</evidence>
<feature type="compositionally biased region" description="Low complexity" evidence="1">
    <location>
        <begin position="93"/>
        <end position="121"/>
    </location>
</feature>
<organism evidence="2 3">
    <name type="scientific">Botryobasidium botryosum (strain FD-172 SS1)</name>
    <dbReference type="NCBI Taxonomy" id="930990"/>
    <lineage>
        <taxon>Eukaryota</taxon>
        <taxon>Fungi</taxon>
        <taxon>Dikarya</taxon>
        <taxon>Basidiomycota</taxon>
        <taxon>Agaricomycotina</taxon>
        <taxon>Agaricomycetes</taxon>
        <taxon>Cantharellales</taxon>
        <taxon>Botryobasidiaceae</taxon>
        <taxon>Botryobasidium</taxon>
    </lineage>
</organism>
<feature type="compositionally biased region" description="Polar residues" evidence="1">
    <location>
        <begin position="46"/>
        <end position="58"/>
    </location>
</feature>
<dbReference type="Proteomes" id="UP000027195">
    <property type="component" value="Unassembled WGS sequence"/>
</dbReference>
<gene>
    <name evidence="2" type="ORF">BOTBODRAFT_32160</name>
</gene>
<name>A0A067MTC9_BOTB1</name>
<dbReference type="EMBL" id="KL198035">
    <property type="protein sequence ID" value="KDQ14806.1"/>
    <property type="molecule type" value="Genomic_DNA"/>
</dbReference>
<feature type="compositionally biased region" description="Polar residues" evidence="1">
    <location>
        <begin position="72"/>
        <end position="86"/>
    </location>
</feature>
<feature type="region of interest" description="Disordered" evidence="1">
    <location>
        <begin position="1"/>
        <end position="216"/>
    </location>
</feature>
<proteinExistence type="predicted"/>
<protein>
    <submittedName>
        <fullName evidence="2">Uncharacterized protein</fullName>
    </submittedName>
</protein>
<evidence type="ECO:0000313" key="3">
    <source>
        <dbReference type="Proteomes" id="UP000027195"/>
    </source>
</evidence>
<sequence>MPRHKQPVAPIHSPPLRPLSLVGKYFPAEPRPPVQKSYIRPPHDPTTPTASSRARNVRSSPFPPSPSRHRQSTTALAQTPSISNVYPSPCRPPLSERSSSVSVRQSVSPSPTPSRTARPRTAQGPVMPGLPSRPMYGINNTSTGNLGIHLKSSQSMGSRLPVRTATSPLHHTASGGNLLASSGKRELRSRISPSPTPPPSRSRPRYRSGSATPVPS</sequence>
<dbReference type="AlphaFoldDB" id="A0A067MTC9"/>
<evidence type="ECO:0000313" key="2">
    <source>
        <dbReference type="EMBL" id="KDQ14806.1"/>
    </source>
</evidence>
<accession>A0A067MTC9</accession>
<keyword evidence="3" id="KW-1185">Reference proteome</keyword>
<reference evidence="3" key="1">
    <citation type="journal article" date="2014" name="Proc. Natl. Acad. Sci. U.S.A.">
        <title>Extensive sampling of basidiomycete genomes demonstrates inadequacy of the white-rot/brown-rot paradigm for wood decay fungi.</title>
        <authorList>
            <person name="Riley R."/>
            <person name="Salamov A.A."/>
            <person name="Brown D.W."/>
            <person name="Nagy L.G."/>
            <person name="Floudas D."/>
            <person name="Held B.W."/>
            <person name="Levasseur A."/>
            <person name="Lombard V."/>
            <person name="Morin E."/>
            <person name="Otillar R."/>
            <person name="Lindquist E.A."/>
            <person name="Sun H."/>
            <person name="LaButti K.M."/>
            <person name="Schmutz J."/>
            <person name="Jabbour D."/>
            <person name="Luo H."/>
            <person name="Baker S.E."/>
            <person name="Pisabarro A.G."/>
            <person name="Walton J.D."/>
            <person name="Blanchette R.A."/>
            <person name="Henrissat B."/>
            <person name="Martin F."/>
            <person name="Cullen D."/>
            <person name="Hibbett D.S."/>
            <person name="Grigoriev I.V."/>
        </authorList>
    </citation>
    <scope>NUCLEOTIDE SEQUENCE [LARGE SCALE GENOMIC DNA]</scope>
    <source>
        <strain evidence="3">FD-172 SS1</strain>
    </source>
</reference>
<dbReference type="HOGENOM" id="CLU_1277445_0_0_1"/>
<feature type="compositionally biased region" description="Polar residues" evidence="1">
    <location>
        <begin position="138"/>
        <end position="157"/>
    </location>
</feature>